<protein>
    <recommendedName>
        <fullName evidence="3">YfmQ</fullName>
    </recommendedName>
</protein>
<keyword evidence="2" id="KW-1185">Reference proteome</keyword>
<comment type="caution">
    <text evidence="1">The sequence shown here is derived from an EMBL/GenBank/DDBJ whole genome shotgun (WGS) entry which is preliminary data.</text>
</comment>
<reference evidence="1 2" key="1">
    <citation type="submission" date="2020-07" db="EMBL/GenBank/DDBJ databases">
        <title>Fungal Genomes of the International Space Station.</title>
        <authorList>
            <person name="Seuylemezian A."/>
            <person name="Singh N.K."/>
            <person name="Wood J."/>
            <person name="Venkateswaran K."/>
        </authorList>
    </citation>
    <scope>NUCLEOTIDE SEQUENCE [LARGE SCALE GENOMIC DNA]</scope>
    <source>
        <strain evidence="1 2">PL-B2</strain>
    </source>
</reference>
<sequence length="146" mass="16685">MTWTVAITIAIGVILKMIMSPPSLVVDWLTSKFSLHPKLNSKDVTVTFNGNLLEEKASMRITDYFNEATFLKKYYIYPGNENLFLHPGTNVTPIVIHSKNGNKDVNFFVFSYDDHVDVVKQRGKKVVAYRLRSDHLQNYATSEKVV</sequence>
<evidence type="ECO:0000313" key="1">
    <source>
        <dbReference type="EMBL" id="MBY0097947.1"/>
    </source>
</evidence>
<dbReference type="Pfam" id="PF10787">
    <property type="entry name" value="YfmQ"/>
    <property type="match status" value="1"/>
</dbReference>
<evidence type="ECO:0008006" key="3">
    <source>
        <dbReference type="Google" id="ProtNLM"/>
    </source>
</evidence>
<organism evidence="1 2">
    <name type="scientific">Mesobacillus maritimus</name>
    <dbReference type="NCBI Taxonomy" id="1643336"/>
    <lineage>
        <taxon>Bacteria</taxon>
        <taxon>Bacillati</taxon>
        <taxon>Bacillota</taxon>
        <taxon>Bacilli</taxon>
        <taxon>Bacillales</taxon>
        <taxon>Bacillaceae</taxon>
        <taxon>Mesobacillus</taxon>
    </lineage>
</organism>
<proteinExistence type="predicted"/>
<dbReference type="RefSeq" id="WP_221874169.1">
    <property type="nucleotide sequence ID" value="NZ_JACWFH010000017.1"/>
</dbReference>
<dbReference type="InterPro" id="IPR019723">
    <property type="entry name" value="Uncharacterised_YfmQ"/>
</dbReference>
<dbReference type="Proteomes" id="UP000769780">
    <property type="component" value="Unassembled WGS sequence"/>
</dbReference>
<accession>A0ABS7K6P3</accession>
<dbReference type="EMBL" id="JACWFH010000017">
    <property type="protein sequence ID" value="MBY0097947.1"/>
    <property type="molecule type" value="Genomic_DNA"/>
</dbReference>
<name>A0ABS7K6P3_9BACI</name>
<evidence type="ECO:0000313" key="2">
    <source>
        <dbReference type="Proteomes" id="UP000769780"/>
    </source>
</evidence>
<gene>
    <name evidence="1" type="ORF">H0185_14170</name>
</gene>